<feature type="chain" id="PRO_5031521358" description="chitinase" evidence="12">
    <location>
        <begin position="18"/>
        <end position="439"/>
    </location>
</feature>
<evidence type="ECO:0000256" key="9">
    <source>
        <dbReference type="ARBA" id="ARBA00023295"/>
    </source>
</evidence>
<dbReference type="InterPro" id="IPR001579">
    <property type="entry name" value="Glyco_hydro_18_chit_AS"/>
</dbReference>
<reference evidence="14 15" key="1">
    <citation type="submission" date="2020-08" db="EMBL/GenBank/DDBJ databases">
        <title>The completed genome sequence of the pathogenic ascomycete fungus Penicillium digitatum.</title>
        <authorList>
            <person name="Wang M."/>
        </authorList>
    </citation>
    <scope>NUCLEOTIDE SEQUENCE [LARGE SCALE GENOMIC DNA]</scope>
    <source>
        <strain evidence="14 15">PdW03</strain>
    </source>
</reference>
<dbReference type="SUPFAM" id="SSF51445">
    <property type="entry name" value="(Trans)glycosidases"/>
    <property type="match status" value="1"/>
</dbReference>
<evidence type="ECO:0000256" key="2">
    <source>
        <dbReference type="ARBA" id="ARBA00004613"/>
    </source>
</evidence>
<keyword evidence="12" id="KW-0732">Signal</keyword>
<evidence type="ECO:0000256" key="6">
    <source>
        <dbReference type="ARBA" id="ARBA00022801"/>
    </source>
</evidence>
<dbReference type="EMBL" id="CP060777">
    <property type="protein sequence ID" value="QQK46248.1"/>
    <property type="molecule type" value="Genomic_DNA"/>
</dbReference>
<dbReference type="GO" id="GO:0008843">
    <property type="term" value="F:endochitinase activity"/>
    <property type="evidence" value="ECO:0007669"/>
    <property type="project" value="UniProtKB-EC"/>
</dbReference>
<dbReference type="Pfam" id="PF00704">
    <property type="entry name" value="Glyco_hydro_18"/>
    <property type="match status" value="1"/>
</dbReference>
<evidence type="ECO:0000256" key="8">
    <source>
        <dbReference type="ARBA" id="ARBA00023277"/>
    </source>
</evidence>
<dbReference type="GO" id="GO:0006032">
    <property type="term" value="P:chitin catabolic process"/>
    <property type="evidence" value="ECO:0007669"/>
    <property type="project" value="UniProtKB-KW"/>
</dbReference>
<gene>
    <name evidence="14" type="ORF">Pdw03_1146</name>
</gene>
<dbReference type="PROSITE" id="PS51910">
    <property type="entry name" value="GH18_2"/>
    <property type="match status" value="1"/>
</dbReference>
<dbReference type="GO" id="GO:0005576">
    <property type="term" value="C:extracellular region"/>
    <property type="evidence" value="ECO:0007669"/>
    <property type="project" value="UniProtKB-SubCell"/>
</dbReference>
<dbReference type="SUPFAM" id="SSF54556">
    <property type="entry name" value="Chitinase insertion domain"/>
    <property type="match status" value="1"/>
</dbReference>
<dbReference type="RefSeq" id="XP_065957549.1">
    <property type="nucleotide sequence ID" value="XM_066099822.1"/>
</dbReference>
<keyword evidence="7" id="KW-0146">Chitin degradation</keyword>
<evidence type="ECO:0000256" key="10">
    <source>
        <dbReference type="ARBA" id="ARBA00023326"/>
    </source>
</evidence>
<dbReference type="GO" id="GO:0000272">
    <property type="term" value="P:polysaccharide catabolic process"/>
    <property type="evidence" value="ECO:0007669"/>
    <property type="project" value="UniProtKB-KW"/>
</dbReference>
<keyword evidence="9 11" id="KW-0326">Glycosidase</keyword>
<dbReference type="FunFam" id="3.10.50.10:FF:000005">
    <property type="entry name" value="Endochitinase B1"/>
    <property type="match status" value="1"/>
</dbReference>
<dbReference type="InterPro" id="IPR001223">
    <property type="entry name" value="Glyco_hydro18_cat"/>
</dbReference>
<comment type="subcellular location">
    <subcellularLocation>
        <location evidence="2">Secreted</location>
    </subcellularLocation>
</comment>
<dbReference type="Gene3D" id="3.20.20.80">
    <property type="entry name" value="Glycosidases"/>
    <property type="match status" value="1"/>
</dbReference>
<dbReference type="GO" id="GO:0008061">
    <property type="term" value="F:chitin binding"/>
    <property type="evidence" value="ECO:0007669"/>
    <property type="project" value="InterPro"/>
</dbReference>
<dbReference type="PANTHER" id="PTHR11177">
    <property type="entry name" value="CHITINASE"/>
    <property type="match status" value="1"/>
</dbReference>
<dbReference type="InterPro" id="IPR029070">
    <property type="entry name" value="Chitinase_insertion_sf"/>
</dbReference>
<organism evidence="14 15">
    <name type="scientific">Penicillium digitatum</name>
    <name type="common">Green mold</name>
    <dbReference type="NCBI Taxonomy" id="36651"/>
    <lineage>
        <taxon>Eukaryota</taxon>
        <taxon>Fungi</taxon>
        <taxon>Dikarya</taxon>
        <taxon>Ascomycota</taxon>
        <taxon>Pezizomycotina</taxon>
        <taxon>Eurotiomycetes</taxon>
        <taxon>Eurotiomycetidae</taxon>
        <taxon>Eurotiales</taxon>
        <taxon>Aspergillaceae</taxon>
        <taxon>Penicillium</taxon>
    </lineage>
</organism>
<evidence type="ECO:0000313" key="14">
    <source>
        <dbReference type="EMBL" id="QQK46248.1"/>
    </source>
</evidence>
<dbReference type="GeneID" id="26232906"/>
<keyword evidence="6 11" id="KW-0378">Hydrolase</keyword>
<name>A0A7T6XRU3_PENDI</name>
<dbReference type="AlphaFoldDB" id="A0A7T6XRU3"/>
<dbReference type="SMART" id="SM00636">
    <property type="entry name" value="Glyco_18"/>
    <property type="match status" value="1"/>
</dbReference>
<dbReference type="VEuPathDB" id="FungiDB:PDIP_45890"/>
<dbReference type="Gene3D" id="3.10.50.10">
    <property type="match status" value="1"/>
</dbReference>
<keyword evidence="8" id="KW-0119">Carbohydrate metabolism</keyword>
<feature type="domain" description="GH18" evidence="13">
    <location>
        <begin position="38"/>
        <end position="414"/>
    </location>
</feature>
<protein>
    <recommendedName>
        <fullName evidence="4">chitinase</fullName>
        <ecNumber evidence="4">3.2.1.14</ecNumber>
    </recommendedName>
</protein>
<dbReference type="PANTHER" id="PTHR11177:SF317">
    <property type="entry name" value="CHITINASE 12-RELATED"/>
    <property type="match status" value="1"/>
</dbReference>
<proteinExistence type="inferred from homology"/>
<accession>A0A7T6XRU3</accession>
<dbReference type="FunFam" id="3.20.20.80:FF:000075">
    <property type="entry name" value="Sporulation-specific chitinase"/>
    <property type="match status" value="1"/>
</dbReference>
<comment type="catalytic activity">
    <reaction evidence="1">
        <text>Random endo-hydrolysis of N-acetyl-beta-D-glucosaminide (1-&gt;4)-beta-linkages in chitin and chitodextrins.</text>
        <dbReference type="EC" id="3.2.1.14"/>
    </reaction>
</comment>
<dbReference type="InterPro" id="IPR050314">
    <property type="entry name" value="Glycosyl_Hydrlase_18"/>
</dbReference>
<evidence type="ECO:0000256" key="3">
    <source>
        <dbReference type="ARBA" id="ARBA00008682"/>
    </source>
</evidence>
<evidence type="ECO:0000259" key="13">
    <source>
        <dbReference type="PROSITE" id="PS51910"/>
    </source>
</evidence>
<dbReference type="InterPro" id="IPR017853">
    <property type="entry name" value="GH"/>
</dbReference>
<keyword evidence="5" id="KW-0964">Secreted</keyword>
<dbReference type="InterPro" id="IPR011583">
    <property type="entry name" value="Chitinase_II/V-like_cat"/>
</dbReference>
<dbReference type="CDD" id="cd06548">
    <property type="entry name" value="GH18_chitinase"/>
    <property type="match status" value="1"/>
</dbReference>
<sequence>MQIVIPFLLGLSWLAKAAYIPALSTNSTGMVSRDVGGYRSVAYYVNWAIYGRNFQPQNLPVERLTHVLYAFANIRPGTGEVYLSDAWADTDKHYPTDSWNDSGTNVYGCIKQLFLLKKNNSRLKVLLSIGGWTYSPSFASAFETEAGRQKFADSATELLKNLGLDGIDVDYEYPANDDQANQFVDALRRLRGRGQRPGLSFPAYCRISRGRVVSPSLKHVTRADTIPGPLHYRQERLNEMDQYLDFWNLMAYDYSGSWDTVAGHNSNLHGSTENPSSTPFNTDQAIDYYTSQGVAANKIVLGMPLYGRAFTNTDGPGRSYTGVGAGTWENGVWDYKGLPLTGCAVTVLDQPGASYCYNQDSRLFVSYDTPEIARQKARYIQSRGLGGGMWWESSSDKTGGESLITTVVDTLGGVGALEQSGNQLHYPESKYVNLKNGFP</sequence>
<evidence type="ECO:0000256" key="5">
    <source>
        <dbReference type="ARBA" id="ARBA00022525"/>
    </source>
</evidence>
<dbReference type="PROSITE" id="PS01095">
    <property type="entry name" value="GH18_1"/>
    <property type="match status" value="1"/>
</dbReference>
<evidence type="ECO:0000256" key="7">
    <source>
        <dbReference type="ARBA" id="ARBA00023024"/>
    </source>
</evidence>
<evidence type="ECO:0000313" key="15">
    <source>
        <dbReference type="Proteomes" id="UP000595662"/>
    </source>
</evidence>
<feature type="signal peptide" evidence="12">
    <location>
        <begin position="1"/>
        <end position="17"/>
    </location>
</feature>
<evidence type="ECO:0000256" key="12">
    <source>
        <dbReference type="SAM" id="SignalP"/>
    </source>
</evidence>
<comment type="similarity">
    <text evidence="3">Belongs to the glycosyl hydrolase 18 family. Chitinase class V subfamily.</text>
</comment>
<evidence type="ECO:0000256" key="1">
    <source>
        <dbReference type="ARBA" id="ARBA00000822"/>
    </source>
</evidence>
<evidence type="ECO:0000256" key="4">
    <source>
        <dbReference type="ARBA" id="ARBA00012729"/>
    </source>
</evidence>
<keyword evidence="10" id="KW-0624">Polysaccharide degradation</keyword>
<dbReference type="Proteomes" id="UP000595662">
    <property type="component" value="Chromosome 4"/>
</dbReference>
<dbReference type="EC" id="3.2.1.14" evidence="4"/>
<evidence type="ECO:0000256" key="11">
    <source>
        <dbReference type="RuleBase" id="RU000489"/>
    </source>
</evidence>